<reference evidence="2 3" key="1">
    <citation type="journal article" date="2023" name="Plants (Basel)">
        <title>Bridging the Gap: Combining Genomics and Transcriptomics Approaches to Understand Stylosanthes scabra, an Orphan Legume from the Brazilian Caatinga.</title>
        <authorList>
            <person name="Ferreira-Neto J.R.C."/>
            <person name="da Silva M.D."/>
            <person name="Binneck E."/>
            <person name="de Melo N.F."/>
            <person name="da Silva R.H."/>
            <person name="de Melo A.L.T.M."/>
            <person name="Pandolfi V."/>
            <person name="Bustamante F.O."/>
            <person name="Brasileiro-Vidal A.C."/>
            <person name="Benko-Iseppon A.M."/>
        </authorList>
    </citation>
    <scope>NUCLEOTIDE SEQUENCE [LARGE SCALE GENOMIC DNA]</scope>
    <source>
        <tissue evidence="2">Leaves</tissue>
    </source>
</reference>
<accession>A0ABU6UBF8</accession>
<evidence type="ECO:0000313" key="3">
    <source>
        <dbReference type="Proteomes" id="UP001341840"/>
    </source>
</evidence>
<evidence type="ECO:0000313" key="2">
    <source>
        <dbReference type="EMBL" id="MED6157790.1"/>
    </source>
</evidence>
<keyword evidence="3" id="KW-1185">Reference proteome</keyword>
<dbReference type="Proteomes" id="UP001341840">
    <property type="component" value="Unassembled WGS sequence"/>
</dbReference>
<feature type="compositionally biased region" description="Basic and acidic residues" evidence="1">
    <location>
        <begin position="58"/>
        <end position="68"/>
    </location>
</feature>
<protein>
    <submittedName>
        <fullName evidence="2">Uncharacterized protein</fullName>
    </submittedName>
</protein>
<feature type="region of interest" description="Disordered" evidence="1">
    <location>
        <begin position="20"/>
        <end position="141"/>
    </location>
</feature>
<proteinExistence type="predicted"/>
<organism evidence="2 3">
    <name type="scientific">Stylosanthes scabra</name>
    <dbReference type="NCBI Taxonomy" id="79078"/>
    <lineage>
        <taxon>Eukaryota</taxon>
        <taxon>Viridiplantae</taxon>
        <taxon>Streptophyta</taxon>
        <taxon>Embryophyta</taxon>
        <taxon>Tracheophyta</taxon>
        <taxon>Spermatophyta</taxon>
        <taxon>Magnoliopsida</taxon>
        <taxon>eudicotyledons</taxon>
        <taxon>Gunneridae</taxon>
        <taxon>Pentapetalae</taxon>
        <taxon>rosids</taxon>
        <taxon>fabids</taxon>
        <taxon>Fabales</taxon>
        <taxon>Fabaceae</taxon>
        <taxon>Papilionoideae</taxon>
        <taxon>50 kb inversion clade</taxon>
        <taxon>dalbergioids sensu lato</taxon>
        <taxon>Dalbergieae</taxon>
        <taxon>Pterocarpus clade</taxon>
        <taxon>Stylosanthes</taxon>
    </lineage>
</organism>
<name>A0ABU6UBF8_9FABA</name>
<feature type="compositionally biased region" description="Basic and acidic residues" evidence="1">
    <location>
        <begin position="113"/>
        <end position="127"/>
    </location>
</feature>
<gene>
    <name evidence="2" type="ORF">PIB30_026727</name>
</gene>
<dbReference type="EMBL" id="JASCZI010120930">
    <property type="protein sequence ID" value="MED6157790.1"/>
    <property type="molecule type" value="Genomic_DNA"/>
</dbReference>
<comment type="caution">
    <text evidence="2">The sequence shown here is derived from an EMBL/GenBank/DDBJ whole genome shotgun (WGS) entry which is preliminary data.</text>
</comment>
<evidence type="ECO:0000256" key="1">
    <source>
        <dbReference type="SAM" id="MobiDB-lite"/>
    </source>
</evidence>
<sequence>MEWWERACTHRFLSGDRVLRDPRGVQLPDDVPPRATQERDPIVLPHDAPARGRRARQQRTDVRRKGEGEASSSRSHAQSGRDGVDEEEVEYHRQEDIPNEANYHGQGDIPEETEYHGQGDLHEEGDVQPHGGAPATTHEADIDFFSGADIELARFSGCGSTD</sequence>